<dbReference type="PANTHER" id="PTHR30625:SF17">
    <property type="entry name" value="TOLQ-RELATED"/>
    <property type="match status" value="1"/>
</dbReference>
<evidence type="ECO:0000256" key="2">
    <source>
        <dbReference type="ARBA" id="ARBA00022475"/>
    </source>
</evidence>
<dbReference type="Proteomes" id="UP000324233">
    <property type="component" value="Chromosome"/>
</dbReference>
<evidence type="ECO:0000259" key="9">
    <source>
        <dbReference type="Pfam" id="PF01618"/>
    </source>
</evidence>
<dbReference type="EMBL" id="CP042997">
    <property type="protein sequence ID" value="QEH35509.1"/>
    <property type="molecule type" value="Genomic_DNA"/>
</dbReference>
<keyword evidence="3 8" id="KW-0812">Transmembrane</keyword>
<sequence>MNLTIRIIDSFGYAIYGALALLAVWGVYNGILLYRTLRKKTLADPRPLISQVQELCQARKFDAAIAVCQSPAYWHKALAQLIAVALQNRDKGLAKIRQLLVTEFHTEVIAGMENRLASISTIVRMGPLLGLLGTVASMIAAFSRIGGAEQVNPRQLASDISLALWATGSGLLIANPMMLIGNDVHARLRRLRDRTERQLQDVIEILEPADPAAPTHGVPAAPPPARGGRHEPGPSRTGYPR</sequence>
<reference evidence="10 11" key="1">
    <citation type="submission" date="2019-08" db="EMBL/GenBank/DDBJ databases">
        <title>Deep-cultivation of Planctomycetes and their phenomic and genomic characterization uncovers novel biology.</title>
        <authorList>
            <person name="Wiegand S."/>
            <person name="Jogler M."/>
            <person name="Boedeker C."/>
            <person name="Pinto D."/>
            <person name="Vollmers J."/>
            <person name="Rivas-Marin E."/>
            <person name="Kohn T."/>
            <person name="Peeters S.H."/>
            <person name="Heuer A."/>
            <person name="Rast P."/>
            <person name="Oberbeckmann S."/>
            <person name="Bunk B."/>
            <person name="Jeske O."/>
            <person name="Meyerdierks A."/>
            <person name="Storesund J.E."/>
            <person name="Kallscheuer N."/>
            <person name="Luecker S."/>
            <person name="Lage O.M."/>
            <person name="Pohl T."/>
            <person name="Merkel B.J."/>
            <person name="Hornburger P."/>
            <person name="Mueller R.-W."/>
            <person name="Bruemmer F."/>
            <person name="Labrenz M."/>
            <person name="Spormann A.M."/>
            <person name="Op den Camp H."/>
            <person name="Overmann J."/>
            <person name="Amann R."/>
            <person name="Jetten M.S.M."/>
            <person name="Mascher T."/>
            <person name="Medema M.H."/>
            <person name="Devos D.P."/>
            <person name="Kaster A.-K."/>
            <person name="Ovreas L."/>
            <person name="Rohde M."/>
            <person name="Galperin M.Y."/>
            <person name="Jogler C."/>
        </authorList>
    </citation>
    <scope>NUCLEOTIDE SEQUENCE [LARGE SCALE GENOMIC DNA]</scope>
    <source>
        <strain evidence="10 11">OJF2</strain>
    </source>
</reference>
<evidence type="ECO:0000313" key="10">
    <source>
        <dbReference type="EMBL" id="QEH35509.1"/>
    </source>
</evidence>
<evidence type="ECO:0000256" key="4">
    <source>
        <dbReference type="ARBA" id="ARBA00022989"/>
    </source>
</evidence>
<dbReference type="GO" id="GO:0005886">
    <property type="term" value="C:plasma membrane"/>
    <property type="evidence" value="ECO:0007669"/>
    <property type="project" value="UniProtKB-SubCell"/>
</dbReference>
<evidence type="ECO:0000256" key="7">
    <source>
        <dbReference type="SAM" id="MobiDB-lite"/>
    </source>
</evidence>
<feature type="domain" description="MotA/TolQ/ExbB proton channel" evidence="9">
    <location>
        <begin position="76"/>
        <end position="196"/>
    </location>
</feature>
<evidence type="ECO:0000256" key="1">
    <source>
        <dbReference type="ARBA" id="ARBA00004651"/>
    </source>
</evidence>
<keyword evidence="11" id="KW-1185">Reference proteome</keyword>
<dbReference type="KEGG" id="agv:OJF2_40610"/>
<keyword evidence="6" id="KW-0653">Protein transport</keyword>
<keyword evidence="5 8" id="KW-0472">Membrane</keyword>
<dbReference type="InterPro" id="IPR002898">
    <property type="entry name" value="MotA_ExbB_proton_chnl"/>
</dbReference>
<dbReference type="PANTHER" id="PTHR30625">
    <property type="entry name" value="PROTEIN TOLQ"/>
    <property type="match status" value="1"/>
</dbReference>
<evidence type="ECO:0000256" key="5">
    <source>
        <dbReference type="ARBA" id="ARBA00023136"/>
    </source>
</evidence>
<dbReference type="RefSeq" id="WP_148595305.1">
    <property type="nucleotide sequence ID" value="NZ_CP042997.1"/>
</dbReference>
<evidence type="ECO:0000256" key="8">
    <source>
        <dbReference type="SAM" id="Phobius"/>
    </source>
</evidence>
<name>A0A5B9W5U4_9BACT</name>
<dbReference type="InterPro" id="IPR050790">
    <property type="entry name" value="ExbB/TolQ_transport"/>
</dbReference>
<gene>
    <name evidence="10" type="ORF">OJF2_40610</name>
</gene>
<feature type="transmembrane region" description="Helical" evidence="8">
    <location>
        <begin position="162"/>
        <end position="182"/>
    </location>
</feature>
<comment type="similarity">
    <text evidence="6">Belongs to the exbB/tolQ family.</text>
</comment>
<dbReference type="AlphaFoldDB" id="A0A5B9W5U4"/>
<dbReference type="Pfam" id="PF01618">
    <property type="entry name" value="MotA_ExbB"/>
    <property type="match status" value="1"/>
</dbReference>
<proteinExistence type="inferred from homology"/>
<comment type="subcellular location">
    <subcellularLocation>
        <location evidence="1">Cell membrane</location>
        <topology evidence="1">Multi-pass membrane protein</topology>
    </subcellularLocation>
    <subcellularLocation>
        <location evidence="6">Membrane</location>
        <topology evidence="6">Multi-pass membrane protein</topology>
    </subcellularLocation>
</comment>
<evidence type="ECO:0000256" key="6">
    <source>
        <dbReference type="RuleBase" id="RU004057"/>
    </source>
</evidence>
<feature type="region of interest" description="Disordered" evidence="7">
    <location>
        <begin position="207"/>
        <end position="241"/>
    </location>
</feature>
<organism evidence="10 11">
    <name type="scientific">Aquisphaera giovannonii</name>
    <dbReference type="NCBI Taxonomy" id="406548"/>
    <lineage>
        <taxon>Bacteria</taxon>
        <taxon>Pseudomonadati</taxon>
        <taxon>Planctomycetota</taxon>
        <taxon>Planctomycetia</taxon>
        <taxon>Isosphaerales</taxon>
        <taxon>Isosphaeraceae</taxon>
        <taxon>Aquisphaera</taxon>
    </lineage>
</organism>
<dbReference type="OrthoDB" id="9809716at2"/>
<evidence type="ECO:0000256" key="3">
    <source>
        <dbReference type="ARBA" id="ARBA00022692"/>
    </source>
</evidence>
<keyword evidence="4 8" id="KW-1133">Transmembrane helix</keyword>
<feature type="transmembrane region" description="Helical" evidence="8">
    <location>
        <begin position="122"/>
        <end position="142"/>
    </location>
</feature>
<feature type="transmembrane region" description="Helical" evidence="8">
    <location>
        <begin position="13"/>
        <end position="34"/>
    </location>
</feature>
<accession>A0A5B9W5U4</accession>
<keyword evidence="2" id="KW-1003">Cell membrane</keyword>
<dbReference type="GO" id="GO:0017038">
    <property type="term" value="P:protein import"/>
    <property type="evidence" value="ECO:0007669"/>
    <property type="project" value="TreeGrafter"/>
</dbReference>
<evidence type="ECO:0000313" key="11">
    <source>
        <dbReference type="Proteomes" id="UP000324233"/>
    </source>
</evidence>
<protein>
    <submittedName>
        <fullName evidence="10">Colicin uptake protein TolQ</fullName>
    </submittedName>
</protein>
<keyword evidence="6" id="KW-0813">Transport</keyword>